<dbReference type="AlphaFoldDB" id="A0A6A6S2S0"/>
<reference evidence="1" key="1">
    <citation type="journal article" date="2020" name="Stud. Mycol.">
        <title>101 Dothideomycetes genomes: a test case for predicting lifestyles and emergence of pathogens.</title>
        <authorList>
            <person name="Haridas S."/>
            <person name="Albert R."/>
            <person name="Binder M."/>
            <person name="Bloem J."/>
            <person name="Labutti K."/>
            <person name="Salamov A."/>
            <person name="Andreopoulos B."/>
            <person name="Baker S."/>
            <person name="Barry K."/>
            <person name="Bills G."/>
            <person name="Bluhm B."/>
            <person name="Cannon C."/>
            <person name="Castanera R."/>
            <person name="Culley D."/>
            <person name="Daum C."/>
            <person name="Ezra D."/>
            <person name="Gonzalez J."/>
            <person name="Henrissat B."/>
            <person name="Kuo A."/>
            <person name="Liang C."/>
            <person name="Lipzen A."/>
            <person name="Lutzoni F."/>
            <person name="Magnuson J."/>
            <person name="Mondo S."/>
            <person name="Nolan M."/>
            <person name="Ohm R."/>
            <person name="Pangilinan J."/>
            <person name="Park H.-J."/>
            <person name="Ramirez L."/>
            <person name="Alfaro M."/>
            <person name="Sun H."/>
            <person name="Tritt A."/>
            <person name="Yoshinaga Y."/>
            <person name="Zwiers L.-H."/>
            <person name="Turgeon B."/>
            <person name="Goodwin S."/>
            <person name="Spatafora J."/>
            <person name="Crous P."/>
            <person name="Grigoriev I."/>
        </authorList>
    </citation>
    <scope>NUCLEOTIDE SEQUENCE</scope>
    <source>
        <strain evidence="1">CBS 473.64</strain>
    </source>
</reference>
<dbReference type="Proteomes" id="UP000799753">
    <property type="component" value="Unassembled WGS sequence"/>
</dbReference>
<accession>A0A6A6S2S0</accession>
<name>A0A6A6S2S0_9PLEO</name>
<sequence>MSSSQQNATTESPPDIIDSVYKSISSEEAFDMFYFISEGRVKYPTEQKETQDKEDRERRKREGLAIQIATKASPHENHDKVRVFVSSLGHKYYATSHTYRKVDNSPSANRWARVERYITCTVPGECDTPDEALEGLLAYLIWETGGGDSDVTLTNRK</sequence>
<keyword evidence="2" id="KW-1185">Reference proteome</keyword>
<protein>
    <submittedName>
        <fullName evidence="1">Uncharacterized protein</fullName>
    </submittedName>
</protein>
<evidence type="ECO:0000313" key="2">
    <source>
        <dbReference type="Proteomes" id="UP000799753"/>
    </source>
</evidence>
<evidence type="ECO:0000313" key="1">
    <source>
        <dbReference type="EMBL" id="KAF2641825.1"/>
    </source>
</evidence>
<proteinExistence type="predicted"/>
<dbReference type="EMBL" id="MU006782">
    <property type="protein sequence ID" value="KAF2641825.1"/>
    <property type="molecule type" value="Genomic_DNA"/>
</dbReference>
<gene>
    <name evidence="1" type="ORF">P280DRAFT_286175</name>
</gene>
<organism evidence="1 2">
    <name type="scientific">Massarina eburnea CBS 473.64</name>
    <dbReference type="NCBI Taxonomy" id="1395130"/>
    <lineage>
        <taxon>Eukaryota</taxon>
        <taxon>Fungi</taxon>
        <taxon>Dikarya</taxon>
        <taxon>Ascomycota</taxon>
        <taxon>Pezizomycotina</taxon>
        <taxon>Dothideomycetes</taxon>
        <taxon>Pleosporomycetidae</taxon>
        <taxon>Pleosporales</taxon>
        <taxon>Massarineae</taxon>
        <taxon>Massarinaceae</taxon>
        <taxon>Massarina</taxon>
    </lineage>
</organism>